<dbReference type="AlphaFoldDB" id="A0A5N6KT77"/>
<dbReference type="Gene3D" id="3.40.50.1820">
    <property type="entry name" value="alpha/beta hydrolase"/>
    <property type="match status" value="1"/>
</dbReference>
<evidence type="ECO:0000313" key="3">
    <source>
        <dbReference type="EMBL" id="KAB8343188.1"/>
    </source>
</evidence>
<reference evidence="3 4" key="1">
    <citation type="submission" date="2019-06" db="EMBL/GenBank/DDBJ databases">
        <title>A chromosomal-level reference genome of Carpinus fangiana (Coryloideae, Betulaceae).</title>
        <authorList>
            <person name="Yang X."/>
            <person name="Wang Z."/>
            <person name="Zhang L."/>
            <person name="Hao G."/>
            <person name="Liu J."/>
            <person name="Yang Y."/>
        </authorList>
    </citation>
    <scope>NUCLEOTIDE SEQUENCE [LARGE SCALE GENOMIC DNA]</scope>
    <source>
        <strain evidence="3">Cfa_2016G</strain>
        <tissue evidence="3">Leaf</tissue>
    </source>
</reference>
<accession>A0A5N6KT77</accession>
<keyword evidence="4" id="KW-1185">Reference proteome</keyword>
<protein>
    <recommendedName>
        <fullName evidence="2">AB hydrolase-1 domain-containing protein</fullName>
    </recommendedName>
</protein>
<sequence>MAGTAPMGSDGLLASKEIVRRPRHLPARIFHRAQDLASFPDRKTAQDTYWDLSSKHDGFSHSFFTLADGRKLHYVSNALPPGQSKTSNLVIFLHGWPDSWMLWRGVWASMSAEARSTAKLVAVDLPGFGGSDSLDAYGPDNVLEAVSEFIIGMRDHFLDAEDTKTAAATLNPRTIVVCHDWGSLIGFRLAAEAPQLAERFIISNGSIAHLTRSNIIQRLAVAKRLLVTWSRAPTNFRLLRSAFASIAPVLAQLKSSTYVAVYNLPPPFPQIFGALGGKWFLRYATSLAVGSETVVHTKAAAGHLASSLGPSTAVLDTRTESNEGYPASVHKRATQGNFFESVRVYREGLAVKRWNKSLNLLAELHAVDQSSPSLASQRRNSSGTGLINDGPPGALRAPTTVIWGAGDPALQKVLMVEGIREYMLCAGSGVVTVEDVGHWVPSDGRGTSVFAKTVSWAIEGEKGGLDQVLSGEGENVKVENLV</sequence>
<feature type="compositionally biased region" description="Polar residues" evidence="1">
    <location>
        <begin position="372"/>
        <end position="385"/>
    </location>
</feature>
<feature type="domain" description="AB hydrolase-1" evidence="2">
    <location>
        <begin position="89"/>
        <end position="205"/>
    </location>
</feature>
<proteinExistence type="predicted"/>
<dbReference type="SUPFAM" id="SSF53474">
    <property type="entry name" value="alpha/beta-Hydrolases"/>
    <property type="match status" value="1"/>
</dbReference>
<dbReference type="InterPro" id="IPR000073">
    <property type="entry name" value="AB_hydrolase_1"/>
</dbReference>
<dbReference type="InterPro" id="IPR029058">
    <property type="entry name" value="AB_hydrolase_fold"/>
</dbReference>
<feature type="region of interest" description="Disordered" evidence="1">
    <location>
        <begin position="372"/>
        <end position="392"/>
    </location>
</feature>
<organism evidence="3 4">
    <name type="scientific">Carpinus fangiana</name>
    <dbReference type="NCBI Taxonomy" id="176857"/>
    <lineage>
        <taxon>Eukaryota</taxon>
        <taxon>Viridiplantae</taxon>
        <taxon>Streptophyta</taxon>
        <taxon>Embryophyta</taxon>
        <taxon>Tracheophyta</taxon>
        <taxon>Spermatophyta</taxon>
        <taxon>Magnoliopsida</taxon>
        <taxon>eudicotyledons</taxon>
        <taxon>Gunneridae</taxon>
        <taxon>Pentapetalae</taxon>
        <taxon>rosids</taxon>
        <taxon>fabids</taxon>
        <taxon>Fagales</taxon>
        <taxon>Betulaceae</taxon>
        <taxon>Carpinus</taxon>
    </lineage>
</organism>
<dbReference type="Proteomes" id="UP000327013">
    <property type="component" value="Unassembled WGS sequence"/>
</dbReference>
<name>A0A5N6KT77_9ROSI</name>
<dbReference type="OrthoDB" id="6431331at2759"/>
<evidence type="ECO:0000259" key="2">
    <source>
        <dbReference type="Pfam" id="PF00561"/>
    </source>
</evidence>
<comment type="caution">
    <text evidence="3">The sequence shown here is derived from an EMBL/GenBank/DDBJ whole genome shotgun (WGS) entry which is preliminary data.</text>
</comment>
<dbReference type="PANTHER" id="PTHR43329">
    <property type="entry name" value="EPOXIDE HYDROLASE"/>
    <property type="match status" value="1"/>
</dbReference>
<evidence type="ECO:0000256" key="1">
    <source>
        <dbReference type="SAM" id="MobiDB-lite"/>
    </source>
</evidence>
<dbReference type="EMBL" id="VIBQ01000012">
    <property type="protein sequence ID" value="KAB8343188.1"/>
    <property type="molecule type" value="Genomic_DNA"/>
</dbReference>
<dbReference type="Pfam" id="PF00561">
    <property type="entry name" value="Abhydrolase_1"/>
    <property type="match status" value="1"/>
</dbReference>
<evidence type="ECO:0000313" key="4">
    <source>
        <dbReference type="Proteomes" id="UP000327013"/>
    </source>
</evidence>
<gene>
    <name evidence="3" type="ORF">FH972_022778</name>
</gene>